<dbReference type="PANTHER" id="PTHR12755">
    <property type="entry name" value="CLEAVAGE/POLYADENYLATION FACTOR IA SUBUNIT CLP1P"/>
    <property type="match status" value="1"/>
</dbReference>
<evidence type="ECO:0000256" key="7">
    <source>
        <dbReference type="ARBA" id="ARBA00024737"/>
    </source>
</evidence>
<dbReference type="GO" id="GO:0006396">
    <property type="term" value="P:RNA processing"/>
    <property type="evidence" value="ECO:0007669"/>
    <property type="project" value="InterPro"/>
</dbReference>
<keyword evidence="3" id="KW-0808">Transferase</keyword>
<evidence type="ECO:0000256" key="1">
    <source>
        <dbReference type="ARBA" id="ARBA00001968"/>
    </source>
</evidence>
<protein>
    <recommendedName>
        <fullName evidence="2">polynucleotide 5'-hydroxyl-kinase</fullName>
        <ecNumber evidence="2">2.7.1.78</ecNumber>
    </recommendedName>
</protein>
<accession>A0A7C1ID87</accession>
<comment type="catalytic activity">
    <reaction evidence="8">
        <text>a 5'-end dephospho-ribonucleoside-RNA + ATP = a 5'-end 5'-phospho-ribonucleoside-RNA + ADP + H(+)</text>
        <dbReference type="Rhea" id="RHEA:54580"/>
        <dbReference type="Rhea" id="RHEA-COMP:13936"/>
        <dbReference type="Rhea" id="RHEA-COMP:15179"/>
        <dbReference type="ChEBI" id="CHEBI:15378"/>
        <dbReference type="ChEBI" id="CHEBI:30616"/>
        <dbReference type="ChEBI" id="CHEBI:138282"/>
        <dbReference type="ChEBI" id="CHEBI:138284"/>
        <dbReference type="ChEBI" id="CHEBI:456216"/>
        <dbReference type="EC" id="2.7.1.78"/>
    </reaction>
</comment>
<dbReference type="EC" id="2.7.1.78" evidence="2"/>
<dbReference type="GO" id="GO:0051734">
    <property type="term" value="F:ATP-dependent polynucleotide 5'-hydroxyl-kinase activity"/>
    <property type="evidence" value="ECO:0007669"/>
    <property type="project" value="UniProtKB-EC"/>
</dbReference>
<feature type="domain" description="Clp1 P-loop" evidence="10">
    <location>
        <begin position="97"/>
        <end position="273"/>
    </location>
</feature>
<evidence type="ECO:0000256" key="4">
    <source>
        <dbReference type="ARBA" id="ARBA00022741"/>
    </source>
</evidence>
<dbReference type="EMBL" id="DSDY01000097">
    <property type="protein sequence ID" value="HDS10570.1"/>
    <property type="molecule type" value="Genomic_DNA"/>
</dbReference>
<dbReference type="Pfam" id="PF16575">
    <property type="entry name" value="CLP1_P"/>
    <property type="match status" value="1"/>
</dbReference>
<evidence type="ECO:0000256" key="9">
    <source>
        <dbReference type="ARBA" id="ARBA00044673"/>
    </source>
</evidence>
<sequence>MTKNFFVEGPCMLEVTRGTATINGGLYREGEKIIVHADRSYLIMCSDDNCIRPLSAHGKMREANDVEVKVSEEWITTAENITSDCASTDKCTVLVLGRTESGKTTFSETLANRMIYNKITPCLIDGDVGQSTIGYPGFISSKIINKRVLWERKPQSEYSYFVGDITPVGHEYRVVIGLTKVLNHYLTNNIRYFIIDTDGWFGDRSSSLYKLLLVQLIKPTHVVCLANNREECIDFKNAAKKLSPDSKVHIVSSPPVKKERDRTTRRILRGEKILLSELNKRNLNISETPMIGEISLGIGTPTQIPQELKQVAGDVLYAEKQFDKVIVVYKGREIKTQLRSYVFINEKRFENMIVGLVDPTGNHHFGIIQGVSLQSPSIYILTPYQGKIDYILTSRIKYHEGTIVKSVD</sequence>
<dbReference type="InterPro" id="IPR045116">
    <property type="entry name" value="Clp1/Grc3"/>
</dbReference>
<gene>
    <name evidence="11" type="ORF">ENO04_02970</name>
</gene>
<dbReference type="AlphaFoldDB" id="A0A7C1ID87"/>
<dbReference type="InterPro" id="IPR027417">
    <property type="entry name" value="P-loop_NTPase"/>
</dbReference>
<proteinExistence type="predicted"/>
<evidence type="ECO:0000259" key="10">
    <source>
        <dbReference type="Pfam" id="PF16575"/>
    </source>
</evidence>
<evidence type="ECO:0000256" key="6">
    <source>
        <dbReference type="ARBA" id="ARBA00022840"/>
    </source>
</evidence>
<evidence type="ECO:0000313" key="11">
    <source>
        <dbReference type="EMBL" id="HDS10570.1"/>
    </source>
</evidence>
<dbReference type="PANTHER" id="PTHR12755:SF3">
    <property type="entry name" value="POLYNUCLEOTIDE 5'-HYDROXYL-KINASE NOL9"/>
    <property type="match status" value="1"/>
</dbReference>
<name>A0A7C1ID87_9CREN</name>
<evidence type="ECO:0000256" key="3">
    <source>
        <dbReference type="ARBA" id="ARBA00022679"/>
    </source>
</evidence>
<evidence type="ECO:0000256" key="8">
    <source>
        <dbReference type="ARBA" id="ARBA00044641"/>
    </source>
</evidence>
<dbReference type="Gene3D" id="3.40.50.300">
    <property type="entry name" value="P-loop containing nucleotide triphosphate hydrolases"/>
    <property type="match status" value="1"/>
</dbReference>
<comment type="cofactor">
    <cofactor evidence="1">
        <name>a divalent metal cation</name>
        <dbReference type="ChEBI" id="CHEBI:60240"/>
    </cofactor>
</comment>
<dbReference type="SUPFAM" id="SSF52540">
    <property type="entry name" value="P-loop containing nucleoside triphosphate hydrolases"/>
    <property type="match status" value="1"/>
</dbReference>
<dbReference type="GO" id="GO:0005524">
    <property type="term" value="F:ATP binding"/>
    <property type="evidence" value="ECO:0007669"/>
    <property type="project" value="UniProtKB-KW"/>
</dbReference>
<keyword evidence="4" id="KW-0547">Nucleotide-binding</keyword>
<keyword evidence="6" id="KW-0067">ATP-binding</keyword>
<dbReference type="InterPro" id="IPR032319">
    <property type="entry name" value="CLP1_P"/>
</dbReference>
<comment type="catalytic activity">
    <reaction evidence="9">
        <text>a 5'-end dephospho-2'-deoxyribonucleoside-DNA + ATP = a 5'-end 5'-phospho-2'-deoxyribonucleoside-DNA + ADP + H(+)</text>
        <dbReference type="Rhea" id="RHEA:15669"/>
        <dbReference type="Rhea" id="RHEA-COMP:13180"/>
        <dbReference type="Rhea" id="RHEA-COMP:13184"/>
        <dbReference type="ChEBI" id="CHEBI:15378"/>
        <dbReference type="ChEBI" id="CHEBI:30616"/>
        <dbReference type="ChEBI" id="CHEBI:136412"/>
        <dbReference type="ChEBI" id="CHEBI:136416"/>
        <dbReference type="ChEBI" id="CHEBI:456216"/>
        <dbReference type="EC" id="2.7.1.78"/>
    </reaction>
</comment>
<evidence type="ECO:0000256" key="5">
    <source>
        <dbReference type="ARBA" id="ARBA00022777"/>
    </source>
</evidence>
<reference evidence="11" key="1">
    <citation type="journal article" date="2020" name="mSystems">
        <title>Genome- and Community-Level Interaction Insights into Carbon Utilization and Element Cycling Functions of Hydrothermarchaeota in Hydrothermal Sediment.</title>
        <authorList>
            <person name="Zhou Z."/>
            <person name="Liu Y."/>
            <person name="Xu W."/>
            <person name="Pan J."/>
            <person name="Luo Z.H."/>
            <person name="Li M."/>
        </authorList>
    </citation>
    <scope>NUCLEOTIDE SEQUENCE [LARGE SCALE GENOMIC DNA]</scope>
    <source>
        <strain evidence="11">SpSt-123</strain>
    </source>
</reference>
<organism evidence="11">
    <name type="scientific">Fervidicoccus fontis</name>
    <dbReference type="NCBI Taxonomy" id="683846"/>
    <lineage>
        <taxon>Archaea</taxon>
        <taxon>Thermoproteota</taxon>
        <taxon>Thermoprotei</taxon>
        <taxon>Fervidicoccales</taxon>
        <taxon>Fervidicoccaceae</taxon>
        <taxon>Fervidicoccus</taxon>
    </lineage>
</organism>
<comment type="caution">
    <text evidence="11">The sequence shown here is derived from an EMBL/GenBank/DDBJ whole genome shotgun (WGS) entry which is preliminary data.</text>
</comment>
<comment type="function">
    <text evidence="7">Polynucleotide kinase that can phosphorylate the 5'-hydroxyl groups of both single-stranded RNA (ssRNA) and single-stranded DNA (ssDNA). Exhibits a strong preference for ssRNA.</text>
</comment>
<keyword evidence="5" id="KW-0418">Kinase</keyword>
<evidence type="ECO:0000256" key="2">
    <source>
        <dbReference type="ARBA" id="ARBA00012157"/>
    </source>
</evidence>